<evidence type="ECO:0000256" key="3">
    <source>
        <dbReference type="ARBA" id="ARBA00022842"/>
    </source>
</evidence>
<evidence type="ECO:0000256" key="6">
    <source>
        <dbReference type="HAMAP-Rule" id="MF_01659"/>
    </source>
</evidence>
<dbReference type="InterPro" id="IPR032264">
    <property type="entry name" value="MenD_middle"/>
</dbReference>
<organism evidence="9 10">
    <name type="scientific">Xylanibacter oryzae DSM 17970</name>
    <dbReference type="NCBI Taxonomy" id="915438"/>
    <lineage>
        <taxon>Bacteria</taxon>
        <taxon>Pseudomonadati</taxon>
        <taxon>Bacteroidota</taxon>
        <taxon>Bacteroidia</taxon>
        <taxon>Bacteroidales</taxon>
        <taxon>Prevotellaceae</taxon>
        <taxon>Xylanibacter</taxon>
    </lineage>
</organism>
<accession>A0ABN0RUF8</accession>
<dbReference type="SUPFAM" id="SSF52518">
    <property type="entry name" value="Thiamin diphosphate-binding fold (THDP-binding)"/>
    <property type="match status" value="2"/>
</dbReference>
<gene>
    <name evidence="6" type="primary">menD</name>
    <name evidence="9" type="ORF">XylorDRAFT_0226</name>
</gene>
<comment type="caution">
    <text evidence="9">The sequence shown here is derived from an EMBL/GenBank/DDBJ whole genome shotgun (WGS) entry which is preliminary data.</text>
</comment>
<comment type="pathway">
    <text evidence="6">Quinol/quinone metabolism; 1,4-dihydroxy-2-naphthoate biosynthesis; 1,4-dihydroxy-2-naphthoate from chorismate: step 2/7.</text>
</comment>
<dbReference type="InterPro" id="IPR004433">
    <property type="entry name" value="MenaQ_synth_MenD"/>
</dbReference>
<reference evidence="9" key="1">
    <citation type="submission" date="2013-07" db="EMBL/GenBank/DDBJ databases">
        <authorList>
            <consortium name="DOE Joint Genome Institute"/>
            <person name="Anderson I."/>
            <person name="Huntemann M."/>
            <person name="Han J."/>
            <person name="Chen A."/>
            <person name="Kyrpides N."/>
            <person name="Mavromatis K."/>
            <person name="Markowitz V."/>
            <person name="Palaniappan K."/>
            <person name="Ivanova N."/>
            <person name="Schaumberg A."/>
            <person name="Pati A."/>
            <person name="Liolios K."/>
            <person name="Nordberg H.P."/>
            <person name="Cantor M.N."/>
            <person name="Hua S.X."/>
            <person name="Woyke T."/>
        </authorList>
    </citation>
    <scope>NUCLEOTIDE SEQUENCE [LARGE SCALE GENOMIC DNA]</scope>
    <source>
        <strain evidence="9">DSM 17970</strain>
    </source>
</reference>
<dbReference type="Gene3D" id="3.40.50.1220">
    <property type="entry name" value="TPP-binding domain"/>
    <property type="match status" value="1"/>
</dbReference>
<dbReference type="RefSeq" id="WP_036876202.1">
    <property type="nucleotide sequence ID" value="NZ_KK073873.1"/>
</dbReference>
<dbReference type="EMBL" id="JFBS01000001">
    <property type="protein sequence ID" value="EXG77876.1"/>
    <property type="molecule type" value="Genomic_DNA"/>
</dbReference>
<comment type="pathway">
    <text evidence="6">Quinol/quinone metabolism; menaquinone biosynthesis.</text>
</comment>
<dbReference type="InterPro" id="IPR012001">
    <property type="entry name" value="Thiamin_PyroP_enz_TPP-bd_dom"/>
</dbReference>
<dbReference type="PANTHER" id="PTHR42916">
    <property type="entry name" value="2-SUCCINYL-5-ENOLPYRUVYL-6-HYDROXY-3-CYCLOHEXENE-1-CARBOXYLATE SYNTHASE"/>
    <property type="match status" value="1"/>
</dbReference>
<evidence type="ECO:0000256" key="5">
    <source>
        <dbReference type="ARBA" id="ARBA00023211"/>
    </source>
</evidence>
<dbReference type="Pfam" id="PF02776">
    <property type="entry name" value="TPP_enzyme_N"/>
    <property type="match status" value="1"/>
</dbReference>
<comment type="cofactor">
    <cofactor evidence="6">
        <name>thiamine diphosphate</name>
        <dbReference type="ChEBI" id="CHEBI:58937"/>
    </cofactor>
    <text evidence="6">Binds 1 thiamine pyrophosphate per subunit.</text>
</comment>
<name>A0ABN0RUF8_9BACT</name>
<dbReference type="PIRSF" id="PIRSF004983">
    <property type="entry name" value="MenD"/>
    <property type="match status" value="1"/>
</dbReference>
<comment type="function">
    <text evidence="6">Catalyzes the thiamine diphosphate-dependent decarboxylation of 2-oxoglutarate and the subsequent addition of the resulting succinic semialdehyde-thiamine pyrophosphate anion to isochorismate to yield 2-succinyl-5-enolpyruvyl-6-hydroxy-3-cyclohexene-1-carboxylate (SEPHCHC).</text>
</comment>
<evidence type="ECO:0000256" key="1">
    <source>
        <dbReference type="ARBA" id="ARBA00022679"/>
    </source>
</evidence>
<keyword evidence="1 6" id="KW-0808">Transferase</keyword>
<keyword evidence="6" id="KW-0474">Menaquinone biosynthesis</keyword>
<evidence type="ECO:0000313" key="9">
    <source>
        <dbReference type="EMBL" id="EXG77876.1"/>
    </source>
</evidence>
<protein>
    <recommendedName>
        <fullName evidence="6">2-succinyl-5-enolpyruvyl-6-hydroxy-3-cyclohexene-1-carboxylate synthase</fullName>
        <shortName evidence="6">SEPHCHC synthase</shortName>
        <ecNumber evidence="6">2.2.1.9</ecNumber>
    </recommendedName>
    <alternativeName>
        <fullName evidence="6">Menaquinone biosynthesis protein MenD</fullName>
    </alternativeName>
</protein>
<keyword evidence="4 6" id="KW-0786">Thiamine pyrophosphate</keyword>
<evidence type="ECO:0000259" key="7">
    <source>
        <dbReference type="Pfam" id="PF02776"/>
    </source>
</evidence>
<dbReference type="InterPro" id="IPR029061">
    <property type="entry name" value="THDP-binding"/>
</dbReference>
<comment type="catalytic activity">
    <reaction evidence="6">
        <text>isochorismate + 2-oxoglutarate + H(+) = 5-enolpyruvoyl-6-hydroxy-2-succinyl-cyclohex-3-ene-1-carboxylate + CO2</text>
        <dbReference type="Rhea" id="RHEA:25593"/>
        <dbReference type="ChEBI" id="CHEBI:15378"/>
        <dbReference type="ChEBI" id="CHEBI:16526"/>
        <dbReference type="ChEBI" id="CHEBI:16810"/>
        <dbReference type="ChEBI" id="CHEBI:29780"/>
        <dbReference type="ChEBI" id="CHEBI:58818"/>
        <dbReference type="EC" id="2.2.1.9"/>
    </reaction>
</comment>
<evidence type="ECO:0000259" key="8">
    <source>
        <dbReference type="Pfam" id="PF16582"/>
    </source>
</evidence>
<proteinExistence type="inferred from homology"/>
<evidence type="ECO:0000256" key="4">
    <source>
        <dbReference type="ARBA" id="ARBA00023052"/>
    </source>
</evidence>
<keyword evidence="3 6" id="KW-0460">Magnesium</keyword>
<keyword evidence="2 6" id="KW-0479">Metal-binding</keyword>
<dbReference type="HAMAP" id="MF_01659">
    <property type="entry name" value="MenD"/>
    <property type="match status" value="1"/>
</dbReference>
<feature type="domain" description="Thiamine pyrophosphate enzyme N-terminal TPP-binding" evidence="7">
    <location>
        <begin position="10"/>
        <end position="111"/>
    </location>
</feature>
<feature type="domain" description="Menaquinone biosynthesis protein MenD middle" evidence="8">
    <location>
        <begin position="199"/>
        <end position="324"/>
    </location>
</feature>
<dbReference type="CDD" id="cd07037">
    <property type="entry name" value="TPP_PYR_MenD"/>
    <property type="match status" value="1"/>
</dbReference>
<evidence type="ECO:0000313" key="10">
    <source>
        <dbReference type="Proteomes" id="UP000243438"/>
    </source>
</evidence>
<dbReference type="Gene3D" id="3.40.50.970">
    <property type="match status" value="2"/>
</dbReference>
<keyword evidence="5 6" id="KW-0464">Manganese</keyword>
<evidence type="ECO:0000256" key="2">
    <source>
        <dbReference type="ARBA" id="ARBA00022723"/>
    </source>
</evidence>
<dbReference type="EC" id="2.2.1.9" evidence="6"/>
<comment type="similarity">
    <text evidence="6">Belongs to the TPP enzyme family. MenD subfamily.</text>
</comment>
<sequence length="563" mass="63014">MFSDKENINILTSLLKAHGVKRAVVCPGSRNAAIVHNLNECDGIVCYPVTDERSAGFYALGMILASAEPVAVCVTSGTALLNLAPAVAEAYYQHLPLIVISADRPKAWIGQLDGQTLPQPGAFGHFVIGCVSLPEPHNKEEHWYCNRLVNEALIKMKMKGGGPVHINVPITEPLFSFNTDKLSEERKISYIPSIVDTQIVSRDMITDFFEARSPMVVIGQLPYCNGKGIQLANIEQYAMVIREPLSPFQSNLPFDEVLHKIGANEDYMPDFILYIGGTLVSKRIKKFLRKAENAECWQVTEDGEVHDTFMNLTGIIEADPFDVLTILDNSIKNSCMADDTDAADLLENSPLAFRQRWQEQIDYAVKHMMEYIPRYSEMMAVYQFEMQLGDVDYDYKIHYANSMPVRLGIIYSESDYLYVNRGVNGIEGSLSTAAGFSVVSEDMVFCVIGDLSFFYDQNALWNQNIGGNLRILLLNNNSGGIFKNLKGLSDSPVCKTMVAASHRTSAHGICDENNIGYICAHNEKELQENMCKFMNSGSSRPLLFEVFTDPDEDARVYKEYYNY</sequence>
<dbReference type="Pfam" id="PF16582">
    <property type="entry name" value="TPP_enzyme_M_2"/>
    <property type="match status" value="1"/>
</dbReference>
<dbReference type="NCBIfam" id="TIGR00173">
    <property type="entry name" value="menD"/>
    <property type="match status" value="1"/>
</dbReference>
<dbReference type="PANTHER" id="PTHR42916:SF1">
    <property type="entry name" value="PROTEIN PHYLLO, CHLOROPLASTIC"/>
    <property type="match status" value="1"/>
</dbReference>
<comment type="cofactor">
    <cofactor evidence="6">
        <name>Mg(2+)</name>
        <dbReference type="ChEBI" id="CHEBI:18420"/>
    </cofactor>
    <cofactor evidence="6">
        <name>Mn(2+)</name>
        <dbReference type="ChEBI" id="CHEBI:29035"/>
    </cofactor>
</comment>
<dbReference type="Proteomes" id="UP000243438">
    <property type="component" value="Unassembled WGS sequence"/>
</dbReference>
<comment type="subunit">
    <text evidence="6">Homodimer.</text>
</comment>
<keyword evidence="10" id="KW-1185">Reference proteome</keyword>